<protein>
    <submittedName>
        <fullName evidence="2">Ovule protein</fullName>
    </submittedName>
</protein>
<name>A0A5K3FUA3_MESCO</name>
<feature type="region of interest" description="Disordered" evidence="1">
    <location>
        <begin position="1"/>
        <end position="22"/>
    </location>
</feature>
<evidence type="ECO:0000313" key="2">
    <source>
        <dbReference type="WBParaSite" id="MCU_010651-RA"/>
    </source>
</evidence>
<evidence type="ECO:0000256" key="1">
    <source>
        <dbReference type="SAM" id="MobiDB-lite"/>
    </source>
</evidence>
<organism evidence="2">
    <name type="scientific">Mesocestoides corti</name>
    <name type="common">Flatworm</name>
    <dbReference type="NCBI Taxonomy" id="53468"/>
    <lineage>
        <taxon>Eukaryota</taxon>
        <taxon>Metazoa</taxon>
        <taxon>Spiralia</taxon>
        <taxon>Lophotrochozoa</taxon>
        <taxon>Platyhelminthes</taxon>
        <taxon>Cestoda</taxon>
        <taxon>Eucestoda</taxon>
        <taxon>Cyclophyllidea</taxon>
        <taxon>Mesocestoididae</taxon>
        <taxon>Mesocestoides</taxon>
    </lineage>
</organism>
<reference evidence="2" key="1">
    <citation type="submission" date="2019-11" db="UniProtKB">
        <authorList>
            <consortium name="WormBaseParasite"/>
        </authorList>
    </citation>
    <scope>IDENTIFICATION</scope>
</reference>
<accession>A0A5K3FUA3</accession>
<sequence>NTTLHSSVEYPGPGTKKTGKTEQALLTNYKPEPHIRSGSSEPTTLATPLNIYCTSFVSFSGWLPIFLQRDRGSAEANVVQYASALIRRYTSTPRLDEFSLPRIGRFNIVSKTHINFHK</sequence>
<dbReference type="AlphaFoldDB" id="A0A5K3FUA3"/>
<proteinExistence type="predicted"/>
<dbReference type="WBParaSite" id="MCU_010651-RA">
    <property type="protein sequence ID" value="MCU_010651-RA"/>
    <property type="gene ID" value="MCU_010651"/>
</dbReference>